<evidence type="ECO:0000313" key="3">
    <source>
        <dbReference type="Proteomes" id="UP000008710"/>
    </source>
</evidence>
<dbReference type="Proteomes" id="UP000008710">
    <property type="component" value="Plasmid pRHL1"/>
</dbReference>
<geneLocation type="plasmid" evidence="2 3">
    <name>pRHL1</name>
</geneLocation>
<dbReference type="HOGENOM" id="CLU_758361_0_0_11"/>
<sequence length="365" mass="39549">MAARQQQPPPTGTPSPIYPASAGHTRSAGSRLPAPDRPAPPRHHHLGTTGELHRDHRTPGCRPDIHVGSHGDRSTLFSSSRTSSTVVVGMRKSSPSDARRRRRTWASMASSRSRSAAARSPTTSPCPEMGDNQSEPHDRRESPPSVRCSIRVAGRDLAFEQLRQLLNGDLHRAEHRIPLHSGAGDRPTETFYEVGIQRIRHTGQVCCTPERSPHPPEKIGFSSPGVSSPPHRVHATPGTPSSTGSRIGGEWSPTQAPPPRRRSPEATTTHQTPGKAPGKRRRRPGTPTAHAAPSEPSHWHGPSRKDKSPCSSNECRPPVHTRSGHWGKRSAPTKKENSPSPTTTSLTEHTPSVGGMADSVRCRRV</sequence>
<feature type="compositionally biased region" description="Pro residues" evidence="1">
    <location>
        <begin position="7"/>
        <end position="17"/>
    </location>
</feature>
<feature type="compositionally biased region" description="Low complexity" evidence="1">
    <location>
        <begin position="105"/>
        <end position="120"/>
    </location>
</feature>
<gene>
    <name evidence="2" type="ordered locus">RHA1_ro08234</name>
</gene>
<feature type="compositionally biased region" description="Basic residues" evidence="1">
    <location>
        <begin position="322"/>
        <end position="332"/>
    </location>
</feature>
<evidence type="ECO:0000256" key="1">
    <source>
        <dbReference type="SAM" id="MobiDB-lite"/>
    </source>
</evidence>
<feature type="region of interest" description="Disordered" evidence="1">
    <location>
        <begin position="206"/>
        <end position="365"/>
    </location>
</feature>
<feature type="region of interest" description="Disordered" evidence="1">
    <location>
        <begin position="1"/>
        <end position="146"/>
    </location>
</feature>
<evidence type="ECO:0000313" key="2">
    <source>
        <dbReference type="EMBL" id="ABG99279.1"/>
    </source>
</evidence>
<dbReference type="EMBL" id="CP000432">
    <property type="protein sequence ID" value="ABG99279.1"/>
    <property type="molecule type" value="Genomic_DNA"/>
</dbReference>
<dbReference type="KEGG" id="rha:RHA1_ro08234"/>
<feature type="compositionally biased region" description="Basic and acidic residues" evidence="1">
    <location>
        <begin position="51"/>
        <end position="73"/>
    </location>
</feature>
<accession>Q0RZK7</accession>
<protein>
    <submittedName>
        <fullName evidence="2">Uncharacterized protein</fullName>
    </submittedName>
</protein>
<keyword evidence="2" id="KW-0614">Plasmid</keyword>
<feature type="compositionally biased region" description="Polar residues" evidence="1">
    <location>
        <begin position="338"/>
        <end position="350"/>
    </location>
</feature>
<proteinExistence type="predicted"/>
<dbReference type="AlphaFoldDB" id="Q0RZK7"/>
<reference evidence="3" key="1">
    <citation type="journal article" date="2006" name="Proc. Natl. Acad. Sci. U.S.A.">
        <title>The complete genome of Rhodococcus sp. RHA1 provides insights into a catabolic powerhouse.</title>
        <authorList>
            <person name="McLeod M.P."/>
            <person name="Warren R.L."/>
            <person name="Hsiao W.W.L."/>
            <person name="Araki N."/>
            <person name="Myhre M."/>
            <person name="Fernandes C."/>
            <person name="Miyazawa D."/>
            <person name="Wong W."/>
            <person name="Lillquist A.L."/>
            <person name="Wang D."/>
            <person name="Dosanjh M."/>
            <person name="Hara H."/>
            <person name="Petrescu A."/>
            <person name="Morin R.D."/>
            <person name="Yang G."/>
            <person name="Stott J.M."/>
            <person name="Schein J.E."/>
            <person name="Shin H."/>
            <person name="Smailus D."/>
            <person name="Siddiqui A.S."/>
            <person name="Marra M.A."/>
            <person name="Jones S.J.M."/>
            <person name="Holt R."/>
            <person name="Brinkman F.S.L."/>
            <person name="Miyauchi K."/>
            <person name="Fukuda M."/>
            <person name="Davies J.E."/>
            <person name="Mohn W.W."/>
            <person name="Eltis L.D."/>
        </authorList>
    </citation>
    <scope>NUCLEOTIDE SEQUENCE [LARGE SCALE GENOMIC DNA]</scope>
    <source>
        <strain evidence="3">RHA1</strain>
    </source>
</reference>
<feature type="compositionally biased region" description="Low complexity" evidence="1">
    <location>
        <begin position="74"/>
        <end position="96"/>
    </location>
</feature>
<organism evidence="2 3">
    <name type="scientific">Rhodococcus jostii (strain RHA1)</name>
    <dbReference type="NCBI Taxonomy" id="101510"/>
    <lineage>
        <taxon>Bacteria</taxon>
        <taxon>Bacillati</taxon>
        <taxon>Actinomycetota</taxon>
        <taxon>Actinomycetes</taxon>
        <taxon>Mycobacteriales</taxon>
        <taxon>Nocardiaceae</taxon>
        <taxon>Rhodococcus</taxon>
    </lineage>
</organism>
<name>Q0RZK7_RHOJR</name>